<dbReference type="AlphaFoldDB" id="A0A1D3ID59"/>
<dbReference type="Proteomes" id="UP000182484">
    <property type="component" value="Unassembled WGS sequence"/>
</dbReference>
<accession>A0A1D3ID59</accession>
<dbReference type="EMBL" id="FMTB01000014">
    <property type="protein sequence ID" value="SCW11913.1"/>
    <property type="molecule type" value="Genomic_DNA"/>
</dbReference>
<organism evidence="4">
    <name type="scientific">Neisseria gonorrhoeae</name>
    <dbReference type="NCBI Taxonomy" id="485"/>
    <lineage>
        <taxon>Bacteria</taxon>
        <taxon>Pseudomonadati</taxon>
        <taxon>Pseudomonadota</taxon>
        <taxon>Betaproteobacteria</taxon>
        <taxon>Neisseriales</taxon>
        <taxon>Neisseriaceae</taxon>
        <taxon>Neisseria</taxon>
    </lineage>
</organism>
<proteinExistence type="predicted"/>
<evidence type="ECO:0000313" key="5">
    <source>
        <dbReference type="Proteomes" id="UP000182484"/>
    </source>
</evidence>
<protein>
    <submittedName>
        <fullName evidence="4">Uncharacterized protein</fullName>
    </submittedName>
</protein>
<gene>
    <name evidence="3" type="ORF">ESCNG_210026</name>
    <name evidence="4" type="ORF">NCTC11421_00286</name>
    <name evidence="1" type="ORF">WHOF_01623</name>
    <name evidence="2" type="ORF">WHOF_01729C</name>
</gene>
<dbReference type="EMBL" id="LT591897">
    <property type="protein sequence ID" value="SBQ22197.1"/>
    <property type="molecule type" value="Genomic_DNA"/>
</dbReference>
<evidence type="ECO:0000313" key="2">
    <source>
        <dbReference type="EMBL" id="SBQ22197.1"/>
    </source>
</evidence>
<reference evidence="4" key="3">
    <citation type="submission" date="2018-06" db="EMBL/GenBank/DDBJ databases">
        <authorList>
            <consortium name="Pathogen Informatics"/>
            <person name="Doyle S."/>
        </authorList>
    </citation>
    <scope>NUCLEOTIDE SEQUENCE [LARGE SCALE GENOMIC DNA]</scope>
    <source>
        <strain evidence="4">NCTC11421</strain>
    </source>
</reference>
<reference evidence="1" key="1">
    <citation type="submission" date="2016-05" db="EMBL/GenBank/DDBJ databases">
        <authorList>
            <consortium name="Pathogen Informatics"/>
        </authorList>
    </citation>
    <scope>NUCLEOTIDE SEQUENCE</scope>
    <source>
        <strain evidence="1">WHO F</strain>
    </source>
</reference>
<evidence type="ECO:0000313" key="4">
    <source>
        <dbReference type="EMBL" id="SUA20206.1"/>
    </source>
</evidence>
<evidence type="ECO:0000313" key="3">
    <source>
        <dbReference type="EMBL" id="SCW11913.1"/>
    </source>
</evidence>
<name>A0A1D3ID59_NEIGO</name>
<evidence type="ECO:0000313" key="1">
    <source>
        <dbReference type="EMBL" id="SBN18114.1"/>
    </source>
</evidence>
<reference evidence="3 5" key="2">
    <citation type="submission" date="2016-09" db="EMBL/GenBank/DDBJ databases">
        <authorList>
            <person name="Kumanski S."/>
            <person name="Beatrice B."/>
        </authorList>
    </citation>
    <scope>NUCLEOTIDE SEQUENCE [LARGE SCALE GENOMIC DNA]</scope>
    <source>
        <strain evidence="3">Mankind</strain>
    </source>
</reference>
<sequence>MPGSIRLSAFLTKASVNLNVLYKVMPLNLNDILNYLAATYTTGFLSVDLKTVSQQAYSDMADKINIGADSASDSEMMKKAEKITTPSQSQSRGLLQRLMKKLLGS</sequence>
<dbReference type="EMBL" id="UGRI01000001">
    <property type="protein sequence ID" value="SUA20206.1"/>
    <property type="molecule type" value="Genomic_DNA"/>
</dbReference>
<dbReference type="EMBL" id="FLKW01000023">
    <property type="protein sequence ID" value="SBN18114.1"/>
    <property type="molecule type" value="Genomic_DNA"/>
</dbReference>
<dbReference type="Proteomes" id="UP000239837">
    <property type="component" value="Chromosome"/>
</dbReference>